<evidence type="ECO:0000313" key="11">
    <source>
        <dbReference type="EMBL" id="KAI3842732.1"/>
    </source>
</evidence>
<evidence type="ECO:0008006" key="13">
    <source>
        <dbReference type="Google" id="ProtNLM"/>
    </source>
</evidence>
<dbReference type="GO" id="GO:0004497">
    <property type="term" value="F:monooxygenase activity"/>
    <property type="evidence" value="ECO:0007669"/>
    <property type="project" value="InterPro"/>
</dbReference>
<dbReference type="Pfam" id="PF00067">
    <property type="entry name" value="p450"/>
    <property type="match status" value="1"/>
</dbReference>
<dbReference type="PANTHER" id="PTHR47947:SF26">
    <property type="entry name" value="CYTOCHROME P450"/>
    <property type="match status" value="1"/>
</dbReference>
<reference evidence="11" key="1">
    <citation type="submission" date="2022-04" db="EMBL/GenBank/DDBJ databases">
        <title>A functionally conserved STORR gene fusion in Papaver species that diverged 16.8 million years ago.</title>
        <authorList>
            <person name="Catania T."/>
        </authorList>
    </citation>
    <scope>NUCLEOTIDE SEQUENCE</scope>
    <source>
        <strain evidence="11">S-188037</strain>
    </source>
</reference>
<dbReference type="GO" id="GO:0016020">
    <property type="term" value="C:membrane"/>
    <property type="evidence" value="ECO:0007669"/>
    <property type="project" value="UniProtKB-SubCell"/>
</dbReference>
<evidence type="ECO:0000256" key="4">
    <source>
        <dbReference type="ARBA" id="ARBA00022617"/>
    </source>
</evidence>
<feature type="non-terminal residue" evidence="11">
    <location>
        <position position="1"/>
    </location>
</feature>
<dbReference type="GO" id="GO:0005506">
    <property type="term" value="F:iron ion binding"/>
    <property type="evidence" value="ECO:0007669"/>
    <property type="project" value="InterPro"/>
</dbReference>
<evidence type="ECO:0000256" key="2">
    <source>
        <dbReference type="ARBA" id="ARBA00004167"/>
    </source>
</evidence>
<keyword evidence="9" id="KW-0408">Iron</keyword>
<accession>A0AAD4RYU6</accession>
<sequence>GLILGGTDTNMVILVWALSSLLNNQIALKKVHDELNIQVGKDRQVDKSDIKNLVYLQAVMKETLRLYSGPLSGFRVSSEDCTIAGYHIPAGTQLLVNSLKIHRDPQV</sequence>
<dbReference type="SUPFAM" id="SSF48264">
    <property type="entry name" value="Cytochrome P450"/>
    <property type="match status" value="1"/>
</dbReference>
<feature type="non-terminal residue" evidence="11">
    <location>
        <position position="107"/>
    </location>
</feature>
<evidence type="ECO:0000256" key="3">
    <source>
        <dbReference type="ARBA" id="ARBA00004913"/>
    </source>
</evidence>
<dbReference type="Proteomes" id="UP001202328">
    <property type="component" value="Unassembled WGS sequence"/>
</dbReference>
<dbReference type="EMBL" id="JAJJMB010017052">
    <property type="protein sequence ID" value="KAI3842732.1"/>
    <property type="molecule type" value="Genomic_DNA"/>
</dbReference>
<evidence type="ECO:0000256" key="6">
    <source>
        <dbReference type="ARBA" id="ARBA00022723"/>
    </source>
</evidence>
<keyword evidence="7" id="KW-1133">Transmembrane helix</keyword>
<evidence type="ECO:0000256" key="5">
    <source>
        <dbReference type="ARBA" id="ARBA00022692"/>
    </source>
</evidence>
<evidence type="ECO:0000256" key="7">
    <source>
        <dbReference type="ARBA" id="ARBA00022989"/>
    </source>
</evidence>
<proteinExistence type="predicted"/>
<protein>
    <recommendedName>
        <fullName evidence="13">Cytochrome P450</fullName>
    </recommendedName>
</protein>
<evidence type="ECO:0000256" key="9">
    <source>
        <dbReference type="ARBA" id="ARBA00023004"/>
    </source>
</evidence>
<keyword evidence="12" id="KW-1185">Reference proteome</keyword>
<name>A0AAD4RYU6_9MAGN</name>
<keyword evidence="6" id="KW-0479">Metal-binding</keyword>
<dbReference type="InterPro" id="IPR036396">
    <property type="entry name" value="Cyt_P450_sf"/>
</dbReference>
<keyword evidence="4" id="KW-0349">Heme</keyword>
<comment type="cofactor">
    <cofactor evidence="1">
        <name>heme</name>
        <dbReference type="ChEBI" id="CHEBI:30413"/>
    </cofactor>
</comment>
<comment type="caution">
    <text evidence="11">The sequence shown here is derived from an EMBL/GenBank/DDBJ whole genome shotgun (WGS) entry which is preliminary data.</text>
</comment>
<dbReference type="GO" id="GO:0016705">
    <property type="term" value="F:oxidoreductase activity, acting on paired donors, with incorporation or reduction of molecular oxygen"/>
    <property type="evidence" value="ECO:0007669"/>
    <property type="project" value="InterPro"/>
</dbReference>
<comment type="pathway">
    <text evidence="3">Alkaloid biosynthesis.</text>
</comment>
<dbReference type="GO" id="GO:0020037">
    <property type="term" value="F:heme binding"/>
    <property type="evidence" value="ECO:0007669"/>
    <property type="project" value="InterPro"/>
</dbReference>
<dbReference type="GO" id="GO:0033075">
    <property type="term" value="P:isoquinoline alkaloid biosynthetic process"/>
    <property type="evidence" value="ECO:0007669"/>
    <property type="project" value="UniProtKB-ARBA"/>
</dbReference>
<evidence type="ECO:0000256" key="8">
    <source>
        <dbReference type="ARBA" id="ARBA00023002"/>
    </source>
</evidence>
<dbReference type="AlphaFoldDB" id="A0AAD4RYU6"/>
<organism evidence="11 12">
    <name type="scientific">Papaver atlanticum</name>
    <dbReference type="NCBI Taxonomy" id="357466"/>
    <lineage>
        <taxon>Eukaryota</taxon>
        <taxon>Viridiplantae</taxon>
        <taxon>Streptophyta</taxon>
        <taxon>Embryophyta</taxon>
        <taxon>Tracheophyta</taxon>
        <taxon>Spermatophyta</taxon>
        <taxon>Magnoliopsida</taxon>
        <taxon>Ranunculales</taxon>
        <taxon>Papaveraceae</taxon>
        <taxon>Papaveroideae</taxon>
        <taxon>Papaver</taxon>
    </lineage>
</organism>
<gene>
    <name evidence="11" type="ORF">MKW98_015399</name>
</gene>
<keyword evidence="8" id="KW-0560">Oxidoreductase</keyword>
<keyword evidence="5" id="KW-0812">Transmembrane</keyword>
<dbReference type="InterPro" id="IPR001128">
    <property type="entry name" value="Cyt_P450"/>
</dbReference>
<dbReference type="Gene3D" id="1.10.630.10">
    <property type="entry name" value="Cytochrome P450"/>
    <property type="match status" value="1"/>
</dbReference>
<evidence type="ECO:0000313" key="12">
    <source>
        <dbReference type="Proteomes" id="UP001202328"/>
    </source>
</evidence>
<comment type="subcellular location">
    <subcellularLocation>
        <location evidence="2">Membrane</location>
        <topology evidence="2">Single-pass membrane protein</topology>
    </subcellularLocation>
</comment>
<evidence type="ECO:0000256" key="10">
    <source>
        <dbReference type="ARBA" id="ARBA00023136"/>
    </source>
</evidence>
<keyword evidence="10" id="KW-0472">Membrane</keyword>
<evidence type="ECO:0000256" key="1">
    <source>
        <dbReference type="ARBA" id="ARBA00001971"/>
    </source>
</evidence>
<dbReference type="InterPro" id="IPR050651">
    <property type="entry name" value="Plant_Cytochrome_P450_Monoox"/>
</dbReference>
<dbReference type="PANTHER" id="PTHR47947">
    <property type="entry name" value="CYTOCHROME P450 82C3-RELATED"/>
    <property type="match status" value="1"/>
</dbReference>